<comment type="caution">
    <text evidence="2">The sequence shown here is derived from an EMBL/GenBank/DDBJ whole genome shotgun (WGS) entry which is preliminary data.</text>
</comment>
<dbReference type="EMBL" id="QXFT01001808">
    <property type="protein sequence ID" value="KAE9309909.1"/>
    <property type="molecule type" value="Genomic_DNA"/>
</dbReference>
<gene>
    <name evidence="2" type="ORF">PR001_g19376</name>
    <name evidence="1" type="ORF">PR002_g19807</name>
    <name evidence="3" type="ORF">PR003_g20393</name>
</gene>
<evidence type="ECO:0000313" key="5">
    <source>
        <dbReference type="Proteomes" id="UP000434957"/>
    </source>
</evidence>
<dbReference type="EMBL" id="QXFV01001792">
    <property type="protein sequence ID" value="KAE8998260.1"/>
    <property type="molecule type" value="Genomic_DNA"/>
</dbReference>
<evidence type="ECO:0000313" key="3">
    <source>
        <dbReference type="EMBL" id="KAE9309909.1"/>
    </source>
</evidence>
<evidence type="ECO:0000313" key="2">
    <source>
        <dbReference type="EMBL" id="KAE8998260.1"/>
    </source>
</evidence>
<protein>
    <submittedName>
        <fullName evidence="2">Uncharacterized protein</fullName>
    </submittedName>
</protein>
<organism evidence="2 4">
    <name type="scientific">Phytophthora rubi</name>
    <dbReference type="NCBI Taxonomy" id="129364"/>
    <lineage>
        <taxon>Eukaryota</taxon>
        <taxon>Sar</taxon>
        <taxon>Stramenopiles</taxon>
        <taxon>Oomycota</taxon>
        <taxon>Peronosporomycetes</taxon>
        <taxon>Peronosporales</taxon>
        <taxon>Peronosporaceae</taxon>
        <taxon>Phytophthora</taxon>
    </lineage>
</organism>
<dbReference type="Proteomes" id="UP000435112">
    <property type="component" value="Unassembled WGS sequence"/>
</dbReference>
<name>A0A6A3JSN5_9STRA</name>
<accession>A0A6A3JSN5</accession>
<dbReference type="Proteomes" id="UP000429607">
    <property type="component" value="Unassembled WGS sequence"/>
</dbReference>
<proteinExistence type="predicted"/>
<reference evidence="4 6" key="1">
    <citation type="submission" date="2018-09" db="EMBL/GenBank/DDBJ databases">
        <title>Genomic investigation of the strawberry pathogen Phytophthora fragariae indicates pathogenicity is determined by transcriptional variation in three key races.</title>
        <authorList>
            <person name="Adams T.M."/>
            <person name="Armitage A.D."/>
            <person name="Sobczyk M.K."/>
            <person name="Bates H.J."/>
            <person name="Dunwell J.M."/>
            <person name="Nellist C.F."/>
            <person name="Harrison R.J."/>
        </authorList>
    </citation>
    <scope>NUCLEOTIDE SEQUENCE [LARGE SCALE GENOMIC DNA]</scope>
    <source>
        <strain evidence="2 4">SCRP249</strain>
        <strain evidence="1 6">SCRP324</strain>
        <strain evidence="3 5">SCRP333</strain>
    </source>
</reference>
<dbReference type="EMBL" id="QXFU01001828">
    <property type="protein sequence ID" value="KAE8994824.1"/>
    <property type="molecule type" value="Genomic_DNA"/>
</dbReference>
<evidence type="ECO:0000313" key="1">
    <source>
        <dbReference type="EMBL" id="KAE8994824.1"/>
    </source>
</evidence>
<dbReference type="AlphaFoldDB" id="A0A6A3JSN5"/>
<evidence type="ECO:0000313" key="6">
    <source>
        <dbReference type="Proteomes" id="UP000435112"/>
    </source>
</evidence>
<dbReference type="Proteomes" id="UP000434957">
    <property type="component" value="Unassembled WGS sequence"/>
</dbReference>
<keyword evidence="5" id="KW-1185">Reference proteome</keyword>
<evidence type="ECO:0000313" key="4">
    <source>
        <dbReference type="Proteomes" id="UP000429607"/>
    </source>
</evidence>
<sequence length="77" mass="8000">MQSSAKSSAAIVAKEKQTQHAACCLLCHLGVCSALQNDPTHVASVKDTVHSVVAISPRATAAQSEAADFLLLPIRCV</sequence>